<dbReference type="eggNOG" id="ENOG502RSPU">
    <property type="taxonomic scope" value="Eukaryota"/>
</dbReference>
<reference evidence="2" key="1">
    <citation type="journal article" date="2011" name="Genome Biol.">
        <title>Comparative genomics of the social amoebae Dictyostelium discoideum and Dictyostelium purpureum.</title>
        <authorList>
            <consortium name="US DOE Joint Genome Institute (JGI-PGF)"/>
            <person name="Sucgang R."/>
            <person name="Kuo A."/>
            <person name="Tian X."/>
            <person name="Salerno W."/>
            <person name="Parikh A."/>
            <person name="Feasley C.L."/>
            <person name="Dalin E."/>
            <person name="Tu H."/>
            <person name="Huang E."/>
            <person name="Barry K."/>
            <person name="Lindquist E."/>
            <person name="Shapiro H."/>
            <person name="Bruce D."/>
            <person name="Schmutz J."/>
            <person name="Salamov A."/>
            <person name="Fey P."/>
            <person name="Gaudet P."/>
            <person name="Anjard C."/>
            <person name="Babu M.M."/>
            <person name="Basu S."/>
            <person name="Bushmanova Y."/>
            <person name="van der Wel H."/>
            <person name="Katoh-Kurasawa M."/>
            <person name="Dinh C."/>
            <person name="Coutinho P.M."/>
            <person name="Saito T."/>
            <person name="Elias M."/>
            <person name="Schaap P."/>
            <person name="Kay R.R."/>
            <person name="Henrissat B."/>
            <person name="Eichinger L."/>
            <person name="Rivero F."/>
            <person name="Putnam N.H."/>
            <person name="West C.M."/>
            <person name="Loomis W.F."/>
            <person name="Chisholm R.L."/>
            <person name="Shaulsky G."/>
            <person name="Strassmann J.E."/>
            <person name="Queller D.C."/>
            <person name="Kuspa A."/>
            <person name="Grigoriev I.V."/>
        </authorList>
    </citation>
    <scope>NUCLEOTIDE SEQUENCE [LARGE SCALE GENOMIC DNA]</scope>
    <source>
        <strain evidence="2">QSDP1</strain>
    </source>
</reference>
<gene>
    <name evidence="1" type="ORF">DICPUDRAFT_150212</name>
</gene>
<proteinExistence type="predicted"/>
<name>F0ZFR2_DICPU</name>
<protein>
    <recommendedName>
        <fullName evidence="3">TraB family protein</fullName>
    </recommendedName>
</protein>
<accession>F0ZFR2</accession>
<dbReference type="RefSeq" id="XP_003286269.1">
    <property type="nucleotide sequence ID" value="XM_003286221.1"/>
</dbReference>
<evidence type="ECO:0008006" key="3">
    <source>
        <dbReference type="Google" id="ProtNLM"/>
    </source>
</evidence>
<dbReference type="AlphaFoldDB" id="F0ZFR2"/>
<dbReference type="FunCoup" id="F0ZFR2">
    <property type="interactions" value="2"/>
</dbReference>
<evidence type="ECO:0000313" key="2">
    <source>
        <dbReference type="Proteomes" id="UP000001064"/>
    </source>
</evidence>
<dbReference type="PANTHER" id="PTHR21530">
    <property type="entry name" value="PHEROMONE SHUTDOWN PROTEIN"/>
    <property type="match status" value="1"/>
</dbReference>
<dbReference type="InterPro" id="IPR002816">
    <property type="entry name" value="TraB/PrgY/GumN_fam"/>
</dbReference>
<dbReference type="GeneID" id="10503646"/>
<dbReference type="InParanoid" id="F0ZFR2"/>
<dbReference type="Proteomes" id="UP000001064">
    <property type="component" value="Unassembled WGS sequence"/>
</dbReference>
<evidence type="ECO:0000313" key="1">
    <source>
        <dbReference type="EMBL" id="EGC37218.1"/>
    </source>
</evidence>
<dbReference type="KEGG" id="dpp:DICPUDRAFT_150212"/>
<dbReference type="VEuPathDB" id="AmoebaDB:DICPUDRAFT_150212"/>
<keyword evidence="2" id="KW-1185">Reference proteome</keyword>
<dbReference type="EMBL" id="GL871005">
    <property type="protein sequence ID" value="EGC37218.1"/>
    <property type="molecule type" value="Genomic_DNA"/>
</dbReference>
<dbReference type="CDD" id="cd14726">
    <property type="entry name" value="TraB_PrgY-like"/>
    <property type="match status" value="1"/>
</dbReference>
<dbReference type="PANTHER" id="PTHR21530:SF7">
    <property type="entry name" value="TRAB DOMAIN-CONTAINING PROTEIN"/>
    <property type="match status" value="1"/>
</dbReference>
<organism evidence="1 2">
    <name type="scientific">Dictyostelium purpureum</name>
    <name type="common">Slime mold</name>
    <dbReference type="NCBI Taxonomy" id="5786"/>
    <lineage>
        <taxon>Eukaryota</taxon>
        <taxon>Amoebozoa</taxon>
        <taxon>Evosea</taxon>
        <taxon>Eumycetozoa</taxon>
        <taxon>Dictyostelia</taxon>
        <taxon>Dictyosteliales</taxon>
        <taxon>Dictyosteliaceae</taxon>
        <taxon>Dictyostelium</taxon>
    </lineage>
</organism>
<dbReference type="InterPro" id="IPR046345">
    <property type="entry name" value="TraB_PrgY-like"/>
</dbReference>
<dbReference type="OrthoDB" id="48306at2759"/>
<dbReference type="Pfam" id="PF01963">
    <property type="entry name" value="TraB_PrgY_gumN"/>
    <property type="match status" value="2"/>
</dbReference>
<sequence length="402" mass="45439">MISIIIRNNRNILKPSSVLLRGYCSKNNGLSTEINDLPIYYHRDLHSNKDIYLIGSIHVSKNSAYQVQKFIQDIKPDTVVLELCEERYQKIKKDLYSQDLSTYEKQEMPKIPFLESLGGGFLPGNFLEMAKRFYKGIRMLGLTPGLEFLFAIKEANKLGANIVLGDTSGRDTIAKVTAAMKSEIMPKQDSYELGKLSQYLGPIFEKLSKDNVTEKELEDEFKKLLNNKTLKEIRTIFEKELPFTYEAILLGRERNMVRSIKQSKGNTIVTVAGALHIDGIKELLNLPLDKIPTPLPPPPQSAINSMLSGLLSGDMNSLNNNNNSNSNSNNNIGNINNLLNNDNIKNMLNNDNFKNMLNNDNFKNMLNNNNNFNNLLNNNNNSSNNNVSNIKNLFGKFLKPKD</sequence>